<dbReference type="InterPro" id="IPR036397">
    <property type="entry name" value="RNaseH_sf"/>
</dbReference>
<dbReference type="EMBL" id="JAZGQO010000018">
    <property type="protein sequence ID" value="KAK6167004.1"/>
    <property type="molecule type" value="Genomic_DNA"/>
</dbReference>
<dbReference type="PROSITE" id="PS50994">
    <property type="entry name" value="INTEGRASE"/>
    <property type="match status" value="1"/>
</dbReference>
<proteinExistence type="predicted"/>
<gene>
    <name evidence="3" type="ORF">SNE40_009765</name>
    <name evidence="2" type="ORF">SNE40_021117</name>
</gene>
<dbReference type="InterPro" id="IPR012337">
    <property type="entry name" value="RNaseH-like_sf"/>
</dbReference>
<dbReference type="GO" id="GO:0015074">
    <property type="term" value="P:DNA integration"/>
    <property type="evidence" value="ECO:0007669"/>
    <property type="project" value="InterPro"/>
</dbReference>
<evidence type="ECO:0000313" key="3">
    <source>
        <dbReference type="EMBL" id="KAK6181992.1"/>
    </source>
</evidence>
<accession>A0AAN8PQQ0</accession>
<organism evidence="3 4">
    <name type="scientific">Patella caerulea</name>
    <name type="common">Rayed Mediterranean limpet</name>
    <dbReference type="NCBI Taxonomy" id="87958"/>
    <lineage>
        <taxon>Eukaryota</taxon>
        <taxon>Metazoa</taxon>
        <taxon>Spiralia</taxon>
        <taxon>Lophotrochozoa</taxon>
        <taxon>Mollusca</taxon>
        <taxon>Gastropoda</taxon>
        <taxon>Patellogastropoda</taxon>
        <taxon>Patelloidea</taxon>
        <taxon>Patellidae</taxon>
        <taxon>Patella</taxon>
    </lineage>
</organism>
<dbReference type="SUPFAM" id="SSF53098">
    <property type="entry name" value="Ribonuclease H-like"/>
    <property type="match status" value="1"/>
</dbReference>
<dbReference type="PANTHER" id="PTHR46791">
    <property type="entry name" value="EXPRESSED PROTEIN"/>
    <property type="match status" value="1"/>
</dbReference>
<dbReference type="PANTHER" id="PTHR46791:SF13">
    <property type="entry name" value="CLR5 DOMAIN-CONTAINING PROTEIN"/>
    <property type="match status" value="1"/>
</dbReference>
<protein>
    <recommendedName>
        <fullName evidence="1">Integrase catalytic domain-containing protein</fullName>
    </recommendedName>
</protein>
<dbReference type="Pfam" id="PF24764">
    <property type="entry name" value="rva_4"/>
    <property type="match status" value="1"/>
</dbReference>
<dbReference type="GO" id="GO:0003676">
    <property type="term" value="F:nucleic acid binding"/>
    <property type="evidence" value="ECO:0007669"/>
    <property type="project" value="InterPro"/>
</dbReference>
<feature type="domain" description="Integrase catalytic" evidence="1">
    <location>
        <begin position="122"/>
        <end position="310"/>
    </location>
</feature>
<evidence type="ECO:0000313" key="2">
    <source>
        <dbReference type="EMBL" id="KAK6167004.1"/>
    </source>
</evidence>
<comment type="caution">
    <text evidence="3">The sequence shown here is derived from an EMBL/GenBank/DDBJ whole genome shotgun (WGS) entry which is preliminary data.</text>
</comment>
<keyword evidence="4" id="KW-1185">Reference proteome</keyword>
<reference evidence="3 4" key="1">
    <citation type="submission" date="2024-01" db="EMBL/GenBank/DDBJ databases">
        <title>The genome of the rayed Mediterranean limpet Patella caerulea (Linnaeus, 1758).</title>
        <authorList>
            <person name="Anh-Thu Weber A."/>
            <person name="Halstead-Nussloch G."/>
        </authorList>
    </citation>
    <scope>NUCLEOTIDE SEQUENCE [LARGE SCALE GENOMIC DNA]</scope>
    <source>
        <strain evidence="3">AATW-2023a</strain>
        <tissue evidence="3">Whole specimen</tissue>
    </source>
</reference>
<dbReference type="AlphaFoldDB" id="A0AAN8PQQ0"/>
<dbReference type="Gene3D" id="3.30.420.10">
    <property type="entry name" value="Ribonuclease H-like superfamily/Ribonuclease H"/>
    <property type="match status" value="1"/>
</dbReference>
<dbReference type="Proteomes" id="UP001347796">
    <property type="component" value="Unassembled WGS sequence"/>
</dbReference>
<dbReference type="InterPro" id="IPR001584">
    <property type="entry name" value="Integrase_cat-core"/>
</dbReference>
<dbReference type="EMBL" id="JAZGQO010000007">
    <property type="protein sequence ID" value="KAK6181992.1"/>
    <property type="molecule type" value="Genomic_DNA"/>
</dbReference>
<evidence type="ECO:0000259" key="1">
    <source>
        <dbReference type="PROSITE" id="PS50994"/>
    </source>
</evidence>
<evidence type="ECO:0000313" key="4">
    <source>
        <dbReference type="Proteomes" id="UP001347796"/>
    </source>
</evidence>
<sequence length="381" mass="44850">MDHNRLTLIRKYFHLGVSYEEITTLLLVNHHIQLSVRQLKRLLRDAGLGRRKHYSSLLEVAQYIQVELHRSGQCHGYRWMHLKCIQSGYTIQKEYVRAILKLLDPVGVECRLRRRLRRRQYNGIGPNYVWHVDSYDKLKPFGLCINGCIDGFSRYIVWLRVNQTSSDPKVIAGYYMDAVKQRGGAPFTIRSDMGTENGYVAEMQCFLRRHGNNTNRSYIYGTSQHNQRIESWWSILRKENAEFWISLFKQLKIDGHYSGSFIDKSLVQFCFMEIVQKELDDIVKVWNYHRIRPAQNTTNGRPCILYNAPELFDTHDCLIPVRDDEVTACFEECVCHEIPCDQDIYQLANLYITENSLKKPTDAFEALNMYMLLRNLFLLDL</sequence>
<name>A0AAN8PQQ0_PATCE</name>
<dbReference type="InterPro" id="IPR058913">
    <property type="entry name" value="Integrase_dom_put"/>
</dbReference>